<dbReference type="Gene3D" id="3.10.180.10">
    <property type="entry name" value="2,3-Dihydroxybiphenyl 1,2-Dioxygenase, domain 1"/>
    <property type="match status" value="1"/>
</dbReference>
<organism evidence="2 3">
    <name type="scientific">Glutamicibacter uratoxydans</name>
    <name type="common">Arthrobacter uratoxydans</name>
    <dbReference type="NCBI Taxonomy" id="43667"/>
    <lineage>
        <taxon>Bacteria</taxon>
        <taxon>Bacillati</taxon>
        <taxon>Actinomycetota</taxon>
        <taxon>Actinomycetes</taxon>
        <taxon>Micrococcales</taxon>
        <taxon>Micrococcaceae</taxon>
        <taxon>Glutamicibacter</taxon>
    </lineage>
</organism>
<dbReference type="Proteomes" id="UP000316612">
    <property type="component" value="Unassembled WGS sequence"/>
</dbReference>
<name>A0A4Y4DUP4_GLUUR</name>
<evidence type="ECO:0000313" key="3">
    <source>
        <dbReference type="Proteomes" id="UP000316612"/>
    </source>
</evidence>
<dbReference type="EMBL" id="BJNY01000022">
    <property type="protein sequence ID" value="GED07594.1"/>
    <property type="molecule type" value="Genomic_DNA"/>
</dbReference>
<dbReference type="InterPro" id="IPR037523">
    <property type="entry name" value="VOC_core"/>
</dbReference>
<reference evidence="2 3" key="1">
    <citation type="submission" date="2019-06" db="EMBL/GenBank/DDBJ databases">
        <title>Whole genome shotgun sequence of Glutamicibacter uratoxydans NBRC 15515.</title>
        <authorList>
            <person name="Hosoyama A."/>
            <person name="Uohara A."/>
            <person name="Ohji S."/>
            <person name="Ichikawa N."/>
        </authorList>
    </citation>
    <scope>NUCLEOTIDE SEQUENCE [LARGE SCALE GENOMIC DNA]</scope>
    <source>
        <strain evidence="2 3">NBRC 15515</strain>
    </source>
</reference>
<dbReference type="InterPro" id="IPR029068">
    <property type="entry name" value="Glyas_Bleomycin-R_OHBP_Dase"/>
</dbReference>
<sequence length="158" mass="17965">MEAITELRSPQTILFSADVDRSANFYRLLGFTEVFRVPTEGTPIHIDMELDGYRIGFALIDSARTDHGLNPVDEGQRATITLWTEDTRAAVASLKERGFKVLHGPHEYLGRLLIAWIIDPDEHPIQIVQNLRSRQRPDRMATESAEWAVLAAPREERT</sequence>
<accession>A0A4Y4DUP4</accession>
<comment type="caution">
    <text evidence="2">The sequence shown here is derived from an EMBL/GenBank/DDBJ whole genome shotgun (WGS) entry which is preliminary data.</text>
</comment>
<dbReference type="AlphaFoldDB" id="A0A4Y4DUP4"/>
<dbReference type="SUPFAM" id="SSF54593">
    <property type="entry name" value="Glyoxalase/Bleomycin resistance protein/Dihydroxybiphenyl dioxygenase"/>
    <property type="match status" value="1"/>
</dbReference>
<keyword evidence="3" id="KW-1185">Reference proteome</keyword>
<dbReference type="RefSeq" id="WP_141366861.1">
    <property type="nucleotide sequence ID" value="NZ_BAAAJL010000010.1"/>
</dbReference>
<protein>
    <recommendedName>
        <fullName evidence="1">VOC domain-containing protein</fullName>
    </recommendedName>
</protein>
<evidence type="ECO:0000259" key="1">
    <source>
        <dbReference type="PROSITE" id="PS51819"/>
    </source>
</evidence>
<dbReference type="OrthoDB" id="115162at2"/>
<feature type="domain" description="VOC" evidence="1">
    <location>
        <begin position="8"/>
        <end position="130"/>
    </location>
</feature>
<gene>
    <name evidence="2" type="ORF">AUR04nite_31260</name>
</gene>
<proteinExistence type="predicted"/>
<dbReference type="PROSITE" id="PS51819">
    <property type="entry name" value="VOC"/>
    <property type="match status" value="1"/>
</dbReference>
<dbReference type="InterPro" id="IPR004360">
    <property type="entry name" value="Glyas_Fos-R_dOase_dom"/>
</dbReference>
<evidence type="ECO:0000313" key="2">
    <source>
        <dbReference type="EMBL" id="GED07594.1"/>
    </source>
</evidence>
<dbReference type="Pfam" id="PF00903">
    <property type="entry name" value="Glyoxalase"/>
    <property type="match status" value="1"/>
</dbReference>